<dbReference type="Proteomes" id="UP000789525">
    <property type="component" value="Unassembled WGS sequence"/>
</dbReference>
<evidence type="ECO:0000313" key="2">
    <source>
        <dbReference type="Proteomes" id="UP000789525"/>
    </source>
</evidence>
<organism evidence="1 2">
    <name type="scientific">Acaulospora colombiana</name>
    <dbReference type="NCBI Taxonomy" id="27376"/>
    <lineage>
        <taxon>Eukaryota</taxon>
        <taxon>Fungi</taxon>
        <taxon>Fungi incertae sedis</taxon>
        <taxon>Mucoromycota</taxon>
        <taxon>Glomeromycotina</taxon>
        <taxon>Glomeromycetes</taxon>
        <taxon>Diversisporales</taxon>
        <taxon>Acaulosporaceae</taxon>
        <taxon>Acaulospora</taxon>
    </lineage>
</organism>
<name>A0ACA9Q3L2_9GLOM</name>
<evidence type="ECO:0000313" key="1">
    <source>
        <dbReference type="EMBL" id="CAG8733025.1"/>
    </source>
</evidence>
<proteinExistence type="predicted"/>
<keyword evidence="2" id="KW-1185">Reference proteome</keyword>
<accession>A0ACA9Q3L2</accession>
<sequence>MDLHPNAKIIYFSTNHGAFGIKDLREPVNTFKEYILHPRKIGCLSINPLRPELLITSSLDRSIQLWDIRNLKVNKRTPIQKFTFNNSVTSCYWSPRGDQAVFTCYDDTVRVFNFDTDKNLKSSLIIPHDNNTGRWISVFRATWHPSPDVHPHFIIGNMKRSADVISGVNGELIWNLRDDEKLTAIPAVNMFHPSLNFI</sequence>
<comment type="caution">
    <text evidence="1">The sequence shown here is derived from an EMBL/GenBank/DDBJ whole genome shotgun (WGS) entry which is preliminary data.</text>
</comment>
<protein>
    <submittedName>
        <fullName evidence="1">7408_t:CDS:1</fullName>
    </submittedName>
</protein>
<reference evidence="1" key="1">
    <citation type="submission" date="2021-06" db="EMBL/GenBank/DDBJ databases">
        <authorList>
            <person name="Kallberg Y."/>
            <person name="Tangrot J."/>
            <person name="Rosling A."/>
        </authorList>
    </citation>
    <scope>NUCLEOTIDE SEQUENCE</scope>
    <source>
        <strain evidence="1">CL356</strain>
    </source>
</reference>
<feature type="non-terminal residue" evidence="1">
    <location>
        <position position="198"/>
    </location>
</feature>
<dbReference type="EMBL" id="CAJVPT010043789">
    <property type="protein sequence ID" value="CAG8733025.1"/>
    <property type="molecule type" value="Genomic_DNA"/>
</dbReference>
<gene>
    <name evidence="1" type="ORF">ACOLOM_LOCUS11756</name>
</gene>